<evidence type="ECO:0000259" key="4">
    <source>
        <dbReference type="SMART" id="SM00559"/>
    </source>
</evidence>
<feature type="compositionally biased region" description="Basic residues" evidence="3">
    <location>
        <begin position="285"/>
        <end position="296"/>
    </location>
</feature>
<comment type="similarity">
    <text evidence="2">Belongs to the prokaryotic Ku family.</text>
</comment>
<dbReference type="eggNOG" id="COG1273">
    <property type="taxonomic scope" value="Bacteria"/>
</dbReference>
<dbReference type="HAMAP" id="MF_01875">
    <property type="entry name" value="Prokaryotic_Ku"/>
    <property type="match status" value="1"/>
</dbReference>
<evidence type="ECO:0000313" key="6">
    <source>
        <dbReference type="Proteomes" id="UP000001868"/>
    </source>
</evidence>
<dbReference type="CDD" id="cd00789">
    <property type="entry name" value="KU_like"/>
    <property type="match status" value="1"/>
</dbReference>
<dbReference type="Gene3D" id="2.40.290.10">
    <property type="match status" value="1"/>
</dbReference>
<name>B4RAS3_PHEZH</name>
<dbReference type="PIRSF" id="PIRSF006493">
    <property type="entry name" value="Prok_Ku"/>
    <property type="match status" value="1"/>
</dbReference>
<dbReference type="OrthoDB" id="9780854at2"/>
<evidence type="ECO:0000313" key="5">
    <source>
        <dbReference type="EMBL" id="ACG79671.1"/>
    </source>
</evidence>
<keyword evidence="5" id="KW-0436">Ligase</keyword>
<dbReference type="AlphaFoldDB" id="B4RAS3"/>
<keyword evidence="2" id="KW-0234">DNA repair</keyword>
<dbReference type="InterPro" id="IPR006164">
    <property type="entry name" value="DNA_bd_Ku70/Ku80"/>
</dbReference>
<protein>
    <recommendedName>
        <fullName evidence="2">Non-homologous end joining protein Ku</fullName>
    </recommendedName>
</protein>
<feature type="compositionally biased region" description="Low complexity" evidence="3">
    <location>
        <begin position="265"/>
        <end position="284"/>
    </location>
</feature>
<comment type="function">
    <text evidence="2">With LigD forms a non-homologous end joining (NHEJ) DNA repair enzyme, which repairs dsDNA breaks with reduced fidelity. Binds linear dsDNA with 5'- and 3'- overhangs but not closed circular dsDNA nor ssDNA. Recruits and stimulates the ligase activity of LigD.</text>
</comment>
<evidence type="ECO:0000256" key="2">
    <source>
        <dbReference type="HAMAP-Rule" id="MF_01875"/>
    </source>
</evidence>
<dbReference type="SUPFAM" id="SSF100939">
    <property type="entry name" value="SPOC domain-like"/>
    <property type="match status" value="1"/>
</dbReference>
<dbReference type="InterPro" id="IPR016194">
    <property type="entry name" value="SPOC-like_C_dom_sf"/>
</dbReference>
<dbReference type="Pfam" id="PF02735">
    <property type="entry name" value="Ku"/>
    <property type="match status" value="1"/>
</dbReference>
<keyword evidence="2" id="KW-0227">DNA damage</keyword>
<dbReference type="STRING" id="450851.PHZ_c3262"/>
<accession>B4RAS3</accession>
<keyword evidence="2" id="KW-0233">DNA recombination</keyword>
<dbReference type="KEGG" id="pzu:PHZ_c3262"/>
<evidence type="ECO:0000256" key="3">
    <source>
        <dbReference type="SAM" id="MobiDB-lite"/>
    </source>
</evidence>
<reference evidence="5 6" key="1">
    <citation type="journal article" date="2008" name="BMC Genomics">
        <title>Complete genome of Phenylobacterium zucineum - a novel facultative intracellular bacterium isolated from human erythroleukemia cell line K562.</title>
        <authorList>
            <person name="Luo Y."/>
            <person name="Xu X."/>
            <person name="Ding Z."/>
            <person name="Liu Z."/>
            <person name="Zhang B."/>
            <person name="Yan Z."/>
            <person name="Sun J."/>
            <person name="Hu S."/>
            <person name="Hu X."/>
        </authorList>
    </citation>
    <scope>NUCLEOTIDE SEQUENCE [LARGE SCALE GENOMIC DNA]</scope>
    <source>
        <strain evidence="5 6">HLK1</strain>
    </source>
</reference>
<feature type="domain" description="Ku" evidence="4">
    <location>
        <begin position="54"/>
        <end position="184"/>
    </location>
</feature>
<dbReference type="HOGENOM" id="CLU_048975_0_0_5"/>
<dbReference type="Proteomes" id="UP000001868">
    <property type="component" value="Chromosome"/>
</dbReference>
<keyword evidence="6" id="KW-1185">Reference proteome</keyword>
<dbReference type="PANTHER" id="PTHR41251">
    <property type="entry name" value="NON-HOMOLOGOUS END JOINING PROTEIN KU"/>
    <property type="match status" value="1"/>
</dbReference>
<keyword evidence="1 2" id="KW-0238">DNA-binding</keyword>
<organism evidence="5 6">
    <name type="scientific">Phenylobacterium zucineum (strain HLK1)</name>
    <dbReference type="NCBI Taxonomy" id="450851"/>
    <lineage>
        <taxon>Bacteria</taxon>
        <taxon>Pseudomonadati</taxon>
        <taxon>Pseudomonadota</taxon>
        <taxon>Alphaproteobacteria</taxon>
        <taxon>Caulobacterales</taxon>
        <taxon>Caulobacteraceae</taxon>
        <taxon>Phenylobacterium</taxon>
    </lineage>
</organism>
<evidence type="ECO:0000256" key="1">
    <source>
        <dbReference type="ARBA" id="ARBA00023125"/>
    </source>
</evidence>
<dbReference type="GO" id="GO:0006303">
    <property type="term" value="P:double-strand break repair via nonhomologous end joining"/>
    <property type="evidence" value="ECO:0007669"/>
    <property type="project" value="UniProtKB-UniRule"/>
</dbReference>
<sequence length="296" mass="33311">MATRPSWQGYLRLSLVSCPVALYTATSRSGEVHFNMLHKDTMNRIKMIPTDPETGPVDRSDIVKGYEIEKGRYVVVTSEEIQNVRLETTRTLDIERFVGEDEIDRLYWNDPYFLVPDGDMAVEAFTVIRQAMESSGKVALGRLVMHQRERLMALEPRDKGILAYTLRTNREVKDAAEVFDRIPEVKVDKQMVDIAARIIEQQEGPFDPSQFNDRYEDALRALIKEKEKGHTVKAPDQPKEAEVIDLMEALKRSLGQGGERRKAPPRAAAATKKSSGKTAGSAKKPAAKKAPAKKRA</sequence>
<gene>
    <name evidence="2" type="primary">ku</name>
    <name evidence="5" type="ordered locus">PHZ_c3262</name>
</gene>
<dbReference type="RefSeq" id="WP_012523809.1">
    <property type="nucleotide sequence ID" value="NC_011144.1"/>
</dbReference>
<dbReference type="EMBL" id="CP000747">
    <property type="protein sequence ID" value="ACG79671.1"/>
    <property type="molecule type" value="Genomic_DNA"/>
</dbReference>
<dbReference type="GO" id="GO:0016874">
    <property type="term" value="F:ligase activity"/>
    <property type="evidence" value="ECO:0007669"/>
    <property type="project" value="UniProtKB-KW"/>
</dbReference>
<dbReference type="NCBIfam" id="TIGR02772">
    <property type="entry name" value="Ku_bact"/>
    <property type="match status" value="1"/>
</dbReference>
<feature type="region of interest" description="Disordered" evidence="3">
    <location>
        <begin position="251"/>
        <end position="296"/>
    </location>
</feature>
<dbReference type="InterPro" id="IPR009187">
    <property type="entry name" value="Prok_Ku"/>
</dbReference>
<proteinExistence type="inferred from homology"/>
<comment type="subunit">
    <text evidence="2">Homodimer. Interacts with LigD.</text>
</comment>
<dbReference type="GO" id="GO:0006310">
    <property type="term" value="P:DNA recombination"/>
    <property type="evidence" value="ECO:0007669"/>
    <property type="project" value="UniProtKB-KW"/>
</dbReference>
<dbReference type="SMART" id="SM00559">
    <property type="entry name" value="Ku78"/>
    <property type="match status" value="1"/>
</dbReference>
<dbReference type="PANTHER" id="PTHR41251:SF1">
    <property type="entry name" value="NON-HOMOLOGOUS END JOINING PROTEIN KU"/>
    <property type="match status" value="1"/>
</dbReference>
<dbReference type="GO" id="GO:0003690">
    <property type="term" value="F:double-stranded DNA binding"/>
    <property type="evidence" value="ECO:0007669"/>
    <property type="project" value="UniProtKB-UniRule"/>
</dbReference>